<feature type="compositionally biased region" description="Low complexity" evidence="1">
    <location>
        <begin position="768"/>
        <end position="785"/>
    </location>
</feature>
<feature type="domain" description="Flagellar hook-length control protein-like C-terminal" evidence="2">
    <location>
        <begin position="688"/>
        <end position="766"/>
    </location>
</feature>
<sequence length="817" mass="84748">MTDVTPILSSAGSSSTSSASGLSVGGTQKAKANPFDDLLNSVQAVSVPDAKKIIVADKKSTDSNLMTAAPLLKASKTDKTTAADTSTKTTLVVSPKDSVVSNAPAKSFVPAQKVAVQQKILSDKPTVQEDTSERDNQNDADANPVVALSDDDADYTLPSVKKLSQNSMDLLASVGVHVDQDDDSDSISGWLPETEESQTPQPAETALQQNVGYNVAFLSALKTDPETASDAKIASSDDAQASDTVNEDLSDSDDQSQISNNVADNGLIGLAAAMSASPVLASAVQATIAQQNNVNDAAMASSPITSGLKDVTSISGQADNNTSYTTAASVSNLSISPAIFNDPKMVSVDDDAVKLAETKFSLDTGSVDAARSQNTVLSTADKPVLTIKADDSKSVLTDLTSALMAKANDVKSDTTKFSDPTRQSISVAGNFADALQQGVSDNSYISVLASAVVSASVSTDMPQSLSENSEKPAAAENGPATPISVPTAAVTTPITTASANQSNAIPNIVAEVAPRLQKGDSHGKETANASLSRSEDQAQNSQQTVDSASASMASSNDFLGLNAQAIGNNNQGNAYTLASQSQVSGFSGSASASKTGSVSTISDERVSSKKDVEIESVHSDENVSSTGNNDFSTTMALAANLVSTAGKTNAENNNIALGNIVPSQDQVSVNNQLDLAHQSLWLDQLTRDIATASGSNTNLTFNLHPDHLGMLHVSMQSADNGVAVHMTASSEAAQSIIAGARHDLMNEAHSQGVHITDARIDLNSQTMSQESGQGQQANQQMAYQQRSNVADPIINNTRNEQPDDDLAEEQKNRARYA</sequence>
<dbReference type="Proteomes" id="UP000316887">
    <property type="component" value="Unassembled WGS sequence"/>
</dbReference>
<dbReference type="AlphaFoldDB" id="A0A542W0J2"/>
<feature type="region of interest" description="Disordered" evidence="1">
    <location>
        <begin position="1"/>
        <end position="27"/>
    </location>
</feature>
<feature type="compositionally biased region" description="Polar residues" evidence="1">
    <location>
        <begin position="586"/>
        <end position="601"/>
    </location>
</feature>
<feature type="compositionally biased region" description="Acidic residues" evidence="1">
    <location>
        <begin position="245"/>
        <end position="254"/>
    </location>
</feature>
<proteinExistence type="predicted"/>
<feature type="region of interest" description="Disordered" evidence="1">
    <location>
        <begin position="514"/>
        <end position="551"/>
    </location>
</feature>
<dbReference type="InterPro" id="IPR038610">
    <property type="entry name" value="FliK-like_C_sf"/>
</dbReference>
<feature type="compositionally biased region" description="Low complexity" evidence="1">
    <location>
        <begin position="228"/>
        <end position="243"/>
    </location>
</feature>
<feature type="region of interest" description="Disordered" evidence="1">
    <location>
        <begin position="766"/>
        <end position="817"/>
    </location>
</feature>
<keyword evidence="3" id="KW-0969">Cilium</keyword>
<dbReference type="Gene3D" id="3.30.750.140">
    <property type="match status" value="1"/>
</dbReference>
<name>A0A542W0J2_ZYMMB</name>
<feature type="compositionally biased region" description="Polar residues" evidence="1">
    <location>
        <begin position="527"/>
        <end position="546"/>
    </location>
</feature>
<feature type="region of interest" description="Disordered" evidence="1">
    <location>
        <begin position="462"/>
        <end position="486"/>
    </location>
</feature>
<dbReference type="EMBL" id="VFOF01000001">
    <property type="protein sequence ID" value="TQL17102.1"/>
    <property type="molecule type" value="Genomic_DNA"/>
</dbReference>
<protein>
    <submittedName>
        <fullName evidence="3">Flagellar hook-length control protein FliK</fullName>
    </submittedName>
</protein>
<dbReference type="RefSeq" id="WP_141919472.1">
    <property type="nucleotide sequence ID" value="NZ_VFOF01000001.1"/>
</dbReference>
<feature type="region of interest" description="Disordered" evidence="1">
    <location>
        <begin position="226"/>
        <end position="260"/>
    </location>
</feature>
<feature type="region of interest" description="Disordered" evidence="1">
    <location>
        <begin position="177"/>
        <end position="201"/>
    </location>
</feature>
<feature type="compositionally biased region" description="Low complexity" evidence="1">
    <location>
        <begin position="8"/>
        <end position="27"/>
    </location>
</feature>
<keyword evidence="3" id="KW-0966">Cell projection</keyword>
<evidence type="ECO:0000313" key="4">
    <source>
        <dbReference type="Proteomes" id="UP000316887"/>
    </source>
</evidence>
<keyword evidence="3" id="KW-0282">Flagellum</keyword>
<accession>A0A542W0J2</accession>
<dbReference type="CDD" id="cd17470">
    <property type="entry name" value="T3SS_Flik_C"/>
    <property type="match status" value="1"/>
</dbReference>
<dbReference type="InterPro" id="IPR021136">
    <property type="entry name" value="Flagellar_hook_control-like_C"/>
</dbReference>
<feature type="region of interest" description="Disordered" evidence="1">
    <location>
        <begin position="586"/>
        <end position="630"/>
    </location>
</feature>
<organism evidence="3 4">
    <name type="scientific">Zymomonas mobilis</name>
    <dbReference type="NCBI Taxonomy" id="542"/>
    <lineage>
        <taxon>Bacteria</taxon>
        <taxon>Pseudomonadati</taxon>
        <taxon>Pseudomonadota</taxon>
        <taxon>Alphaproteobacteria</taxon>
        <taxon>Sphingomonadales</taxon>
        <taxon>Zymomonadaceae</taxon>
        <taxon>Zymomonas</taxon>
    </lineage>
</organism>
<evidence type="ECO:0000256" key="1">
    <source>
        <dbReference type="SAM" id="MobiDB-lite"/>
    </source>
</evidence>
<feature type="compositionally biased region" description="Basic and acidic residues" evidence="1">
    <location>
        <begin position="808"/>
        <end position="817"/>
    </location>
</feature>
<feature type="compositionally biased region" description="Basic and acidic residues" evidence="1">
    <location>
        <begin position="602"/>
        <end position="621"/>
    </location>
</feature>
<dbReference type="OrthoDB" id="7478760at2"/>
<dbReference type="Pfam" id="PF02120">
    <property type="entry name" value="Flg_hook"/>
    <property type="match status" value="1"/>
</dbReference>
<feature type="region of interest" description="Disordered" evidence="1">
    <location>
        <begin position="121"/>
        <end position="145"/>
    </location>
</feature>
<comment type="caution">
    <text evidence="3">The sequence shown here is derived from an EMBL/GenBank/DDBJ whole genome shotgun (WGS) entry which is preliminary data.</text>
</comment>
<reference evidence="3 4" key="1">
    <citation type="submission" date="2019-06" db="EMBL/GenBank/DDBJ databases">
        <title>Genome sequencing of Zymomonas mobilis strains for genetic engineering and biofuel applications.</title>
        <authorList>
            <person name="Teravest M."/>
        </authorList>
    </citation>
    <scope>NUCLEOTIDE SEQUENCE [LARGE SCALE GENOMIC DNA]</scope>
    <source>
        <strain evidence="3 4">AN0101</strain>
    </source>
</reference>
<evidence type="ECO:0000313" key="3">
    <source>
        <dbReference type="EMBL" id="TQL17102.1"/>
    </source>
</evidence>
<gene>
    <name evidence="3" type="ORF">FBY58_0662</name>
</gene>
<evidence type="ECO:0000259" key="2">
    <source>
        <dbReference type="Pfam" id="PF02120"/>
    </source>
</evidence>